<keyword evidence="6 8" id="KW-0975">Bacterial flagellum</keyword>
<keyword evidence="4" id="KW-0732">Signal</keyword>
<evidence type="ECO:0000256" key="3">
    <source>
        <dbReference type="ARBA" id="ARBA00019515"/>
    </source>
</evidence>
<evidence type="ECO:0000256" key="7">
    <source>
        <dbReference type="ARBA" id="ARBA00032344"/>
    </source>
</evidence>
<keyword evidence="5" id="KW-0574">Periplasm</keyword>
<dbReference type="PRINTS" id="PR01010">
    <property type="entry name" value="FLGPRINGFLGI"/>
</dbReference>
<organism evidence="9 10">
    <name type="scientific">Thioclava electrotropha</name>
    <dbReference type="NCBI Taxonomy" id="1549850"/>
    <lineage>
        <taxon>Bacteria</taxon>
        <taxon>Pseudomonadati</taxon>
        <taxon>Pseudomonadota</taxon>
        <taxon>Alphaproteobacteria</taxon>
        <taxon>Rhodobacterales</taxon>
        <taxon>Paracoccaceae</taxon>
        <taxon>Thioclava</taxon>
    </lineage>
</organism>
<dbReference type="Proteomes" id="UP000192422">
    <property type="component" value="Chromosome"/>
</dbReference>
<dbReference type="NCBIfam" id="NF003676">
    <property type="entry name" value="PRK05303.1"/>
    <property type="match status" value="1"/>
</dbReference>
<evidence type="ECO:0000256" key="2">
    <source>
        <dbReference type="ARBA" id="ARBA00004117"/>
    </source>
</evidence>
<keyword evidence="9" id="KW-0282">Flagellum</keyword>
<dbReference type="EMBL" id="CP053562">
    <property type="protein sequence ID" value="QPZ89818.1"/>
    <property type="molecule type" value="Genomic_DNA"/>
</dbReference>
<dbReference type="HAMAP" id="MF_00416">
    <property type="entry name" value="FlgI"/>
    <property type="match status" value="1"/>
</dbReference>
<name>A0ABX6YRB0_9RHOB</name>
<evidence type="ECO:0000256" key="5">
    <source>
        <dbReference type="ARBA" id="ARBA00022764"/>
    </source>
</evidence>
<gene>
    <name evidence="8" type="primary">flgI</name>
    <name evidence="9" type="ORF">AKL02_002215</name>
</gene>
<dbReference type="Pfam" id="PF02119">
    <property type="entry name" value="FlgI"/>
    <property type="match status" value="1"/>
</dbReference>
<dbReference type="InterPro" id="IPR001782">
    <property type="entry name" value="Flag_FlgI"/>
</dbReference>
<evidence type="ECO:0000256" key="4">
    <source>
        <dbReference type="ARBA" id="ARBA00022729"/>
    </source>
</evidence>
<comment type="function">
    <text evidence="1 8">Assembles around the rod to form the L-ring and probably protects the motor/basal body from shearing forces during rotation.</text>
</comment>
<comment type="subcellular location">
    <subcellularLocation>
        <location evidence="2 8">Bacterial flagellum basal body</location>
    </subcellularLocation>
</comment>
<dbReference type="PANTHER" id="PTHR30381">
    <property type="entry name" value="FLAGELLAR P-RING PERIPLASMIC PROTEIN FLGI"/>
    <property type="match status" value="1"/>
</dbReference>
<accession>A0ABX6YRB0</accession>
<dbReference type="RefSeq" id="WP_078604345.1">
    <property type="nucleotide sequence ID" value="NZ_CP053562.1"/>
</dbReference>
<evidence type="ECO:0000256" key="6">
    <source>
        <dbReference type="ARBA" id="ARBA00023143"/>
    </source>
</evidence>
<evidence type="ECO:0000313" key="9">
    <source>
        <dbReference type="EMBL" id="QPZ89818.1"/>
    </source>
</evidence>
<sequence>MLASLRRKGNRASFSRAGVRGALVALSVIAGTLCAIPAAAQVRIKDIASFEGVRENQLVGYGLVVGLNGTGDTLNGSPFTKKSIEGMLERLGVGNLSGDAIKTKNTAAVMVTAKLPPFARRGSTIDVTISSLGNADSLRGGTLIVTPLVGADGEIYAVGQGPISVAGYSAKGNAASIVDGVPTVARMENGAIVEKEIAFELNSMNSVRLSLREPDFTTASRVAGVINDKLGHNTAQMLDPSTIEVQAKGKYGVPELLAMIENLPVTPDSVAKVVVDEKSGTIVIGSNVRIDQVAISQGGLTVKVKESYAVSQPKPISIGETVVVPETDVQVEERNTQFSVLQGGDVSLQDLVDGLNAIGVGARQTISILQAIKAAGALHADLEII</sequence>
<protein>
    <recommendedName>
        <fullName evidence="3 8">Flagellar P-ring protein</fullName>
    </recommendedName>
    <alternativeName>
        <fullName evidence="7 8">Basal body P-ring protein</fullName>
    </alternativeName>
</protein>
<comment type="subunit">
    <text evidence="8">The basal body constitutes a major portion of the flagellar organelle and consists of four rings (L,P,S, and M) mounted on a central rod.</text>
</comment>
<proteinExistence type="inferred from homology"/>
<comment type="similarity">
    <text evidence="8">Belongs to the FlgI family.</text>
</comment>
<dbReference type="PANTHER" id="PTHR30381:SF0">
    <property type="entry name" value="FLAGELLAR P-RING PROTEIN"/>
    <property type="match status" value="1"/>
</dbReference>
<evidence type="ECO:0000313" key="10">
    <source>
        <dbReference type="Proteomes" id="UP000192422"/>
    </source>
</evidence>
<keyword evidence="9" id="KW-0966">Cell projection</keyword>
<reference evidence="9 10" key="1">
    <citation type="submission" date="2020-05" db="EMBL/GenBank/DDBJ databases">
        <title>Thioclava electrotropha strain Elox9 finished genome.</title>
        <authorList>
            <person name="Rowe A.R."/>
            <person name="Wilbanks E.G."/>
        </authorList>
    </citation>
    <scope>NUCLEOTIDE SEQUENCE [LARGE SCALE GENOMIC DNA]</scope>
    <source>
        <strain evidence="9 10">Elox9</strain>
    </source>
</reference>
<keyword evidence="10" id="KW-1185">Reference proteome</keyword>
<evidence type="ECO:0000256" key="8">
    <source>
        <dbReference type="HAMAP-Rule" id="MF_00416"/>
    </source>
</evidence>
<evidence type="ECO:0000256" key="1">
    <source>
        <dbReference type="ARBA" id="ARBA00002591"/>
    </source>
</evidence>
<keyword evidence="9" id="KW-0969">Cilium</keyword>